<name>C7PWH5_CATAD</name>
<protein>
    <recommendedName>
        <fullName evidence="2">ATP-grasp domain-containing protein</fullName>
    </recommendedName>
</protein>
<feature type="domain" description="ATP-grasp" evidence="2">
    <location>
        <begin position="138"/>
        <end position="340"/>
    </location>
</feature>
<keyword evidence="1" id="KW-0067">ATP-binding</keyword>
<gene>
    <name evidence="3" type="ordered locus">Caci_6401</name>
</gene>
<sequence length="418" mass="45870">MVGMSLKASVDVDTATDAVLLKLDRNVFHHGGLGVIRSLGRLGIRVHAMREDRFAPAGVSRYARRTVSPMPDRADPHDVLDLLDRLADRLPGPAVLITTDDAGAILLAEHGDKLRPRYLFPDPPADLPRRAAGKATLAEICRAAGVPHPATTVPVDAAEATAFADACGYPVVAKVNLPWMADRAAGLHSTTVVRSREEMLALVQRARRATGDGPDTGLLLQEYLAPAPCGTLQDWFFHGYFDADSRCLFGHTGIKVRSFPIHAGLTSYGRWESNERLRDEAVALLSGLGYRGPVDLDYRWDPRDDSYRLLDLNPRLGAQFRLFQDSAGIDVVRAMHLDLTGRAFSPGEAVAGRSLFVENFDPIAALAYRRDENLTMRSWLASVRAADEAAWFARDDLAPFFLTGARALWQAAANRLRR</sequence>
<dbReference type="STRING" id="479433.Caci_6401"/>
<dbReference type="EMBL" id="CP001700">
    <property type="protein sequence ID" value="ACU75255.1"/>
    <property type="molecule type" value="Genomic_DNA"/>
</dbReference>
<dbReference type="SUPFAM" id="SSF56059">
    <property type="entry name" value="Glutathione synthetase ATP-binding domain-like"/>
    <property type="match status" value="1"/>
</dbReference>
<dbReference type="Proteomes" id="UP000000851">
    <property type="component" value="Chromosome"/>
</dbReference>
<dbReference type="InterPro" id="IPR013815">
    <property type="entry name" value="ATP_grasp_subdomain_1"/>
</dbReference>
<keyword evidence="1" id="KW-0547">Nucleotide-binding</keyword>
<dbReference type="eggNOG" id="COG3919">
    <property type="taxonomic scope" value="Bacteria"/>
</dbReference>
<reference evidence="3 4" key="1">
    <citation type="journal article" date="2009" name="Stand. Genomic Sci.">
        <title>Complete genome sequence of Catenulispora acidiphila type strain (ID 139908).</title>
        <authorList>
            <person name="Copeland A."/>
            <person name="Lapidus A."/>
            <person name="Glavina Del Rio T."/>
            <person name="Nolan M."/>
            <person name="Lucas S."/>
            <person name="Chen F."/>
            <person name="Tice H."/>
            <person name="Cheng J.F."/>
            <person name="Bruce D."/>
            <person name="Goodwin L."/>
            <person name="Pitluck S."/>
            <person name="Mikhailova N."/>
            <person name="Pati A."/>
            <person name="Ivanova N."/>
            <person name="Mavromatis K."/>
            <person name="Chen A."/>
            <person name="Palaniappan K."/>
            <person name="Chain P."/>
            <person name="Land M."/>
            <person name="Hauser L."/>
            <person name="Chang Y.J."/>
            <person name="Jeffries C.D."/>
            <person name="Chertkov O."/>
            <person name="Brettin T."/>
            <person name="Detter J.C."/>
            <person name="Han C."/>
            <person name="Ali Z."/>
            <person name="Tindall B.J."/>
            <person name="Goker M."/>
            <person name="Bristow J."/>
            <person name="Eisen J.A."/>
            <person name="Markowitz V."/>
            <person name="Hugenholtz P."/>
            <person name="Kyrpides N.C."/>
            <person name="Klenk H.P."/>
        </authorList>
    </citation>
    <scope>NUCLEOTIDE SEQUENCE [LARGE SCALE GENOMIC DNA]</scope>
    <source>
        <strain evidence="4">DSM 44928 / JCM 14897 / NBRC 102108 / NRRL B-24433 / ID139908</strain>
    </source>
</reference>
<evidence type="ECO:0000313" key="4">
    <source>
        <dbReference type="Proteomes" id="UP000000851"/>
    </source>
</evidence>
<accession>C7PWH5</accession>
<proteinExistence type="predicted"/>
<evidence type="ECO:0000259" key="2">
    <source>
        <dbReference type="PROSITE" id="PS50975"/>
    </source>
</evidence>
<dbReference type="Gene3D" id="3.30.470.20">
    <property type="entry name" value="ATP-grasp fold, B domain"/>
    <property type="match status" value="1"/>
</dbReference>
<dbReference type="AlphaFoldDB" id="C7PWH5"/>
<dbReference type="InterPro" id="IPR011761">
    <property type="entry name" value="ATP-grasp"/>
</dbReference>
<dbReference type="InParanoid" id="C7PWH5"/>
<dbReference type="Gene3D" id="3.30.1490.20">
    <property type="entry name" value="ATP-grasp fold, A domain"/>
    <property type="match status" value="1"/>
</dbReference>
<organism evidence="3 4">
    <name type="scientific">Catenulispora acidiphila (strain DSM 44928 / JCM 14897 / NBRC 102108 / NRRL B-24433 / ID139908)</name>
    <dbReference type="NCBI Taxonomy" id="479433"/>
    <lineage>
        <taxon>Bacteria</taxon>
        <taxon>Bacillati</taxon>
        <taxon>Actinomycetota</taxon>
        <taxon>Actinomycetes</taxon>
        <taxon>Catenulisporales</taxon>
        <taxon>Catenulisporaceae</taxon>
        <taxon>Catenulispora</taxon>
    </lineage>
</organism>
<dbReference type="PROSITE" id="PS50975">
    <property type="entry name" value="ATP_GRASP"/>
    <property type="match status" value="1"/>
</dbReference>
<dbReference type="HOGENOM" id="CLU_041670_0_0_11"/>
<dbReference type="InterPro" id="IPR005479">
    <property type="entry name" value="CPAse_ATP-bd"/>
</dbReference>
<dbReference type="KEGG" id="cai:Caci_6401"/>
<dbReference type="GO" id="GO:0005524">
    <property type="term" value="F:ATP binding"/>
    <property type="evidence" value="ECO:0007669"/>
    <property type="project" value="UniProtKB-UniRule"/>
</dbReference>
<keyword evidence="4" id="KW-1185">Reference proteome</keyword>
<dbReference type="Pfam" id="PF02786">
    <property type="entry name" value="CPSase_L_D2"/>
    <property type="match status" value="1"/>
</dbReference>
<evidence type="ECO:0000256" key="1">
    <source>
        <dbReference type="PROSITE-ProRule" id="PRU00409"/>
    </source>
</evidence>
<dbReference type="GO" id="GO:0046872">
    <property type="term" value="F:metal ion binding"/>
    <property type="evidence" value="ECO:0007669"/>
    <property type="project" value="InterPro"/>
</dbReference>
<evidence type="ECO:0000313" key="3">
    <source>
        <dbReference type="EMBL" id="ACU75255.1"/>
    </source>
</evidence>